<keyword evidence="1" id="KW-0175">Coiled coil</keyword>
<dbReference type="Proteomes" id="UP000820977">
    <property type="component" value="Unassembled WGS sequence"/>
</dbReference>
<feature type="coiled-coil region" evidence="1">
    <location>
        <begin position="27"/>
        <end position="55"/>
    </location>
</feature>
<evidence type="ECO:0000256" key="1">
    <source>
        <dbReference type="SAM" id="Coils"/>
    </source>
</evidence>
<gene>
    <name evidence="2" type="ORF">HPS54_07085</name>
</gene>
<reference evidence="2 3" key="1">
    <citation type="submission" date="2020-05" db="EMBL/GenBank/DDBJ databases">
        <title>Distinct polysaccharide utilization as determinants for interspecies competition between intestinal Prevotella spp.</title>
        <authorList>
            <person name="Galvez E.J.C."/>
            <person name="Iljazovic A."/>
            <person name="Strowig T."/>
        </authorList>
    </citation>
    <scope>NUCLEOTIDE SEQUENCE [LARGE SCALE GENOMIC DNA]</scope>
    <source>
        <strain evidence="2 3">PCHR</strain>
    </source>
</reference>
<dbReference type="RefSeq" id="WP_287228926.1">
    <property type="nucleotide sequence ID" value="NZ_CASYYZ010000069.1"/>
</dbReference>
<organism evidence="2 3">
    <name type="scientific">Xylanibacter caecicola</name>
    <dbReference type="NCBI Taxonomy" id="2736294"/>
    <lineage>
        <taxon>Bacteria</taxon>
        <taxon>Pseudomonadati</taxon>
        <taxon>Bacteroidota</taxon>
        <taxon>Bacteroidia</taxon>
        <taxon>Bacteroidales</taxon>
        <taxon>Prevotellaceae</taxon>
        <taxon>Xylanibacter</taxon>
    </lineage>
</organism>
<evidence type="ECO:0000313" key="3">
    <source>
        <dbReference type="Proteomes" id="UP000820977"/>
    </source>
</evidence>
<accession>A0ABX2B4W4</accession>
<comment type="caution">
    <text evidence="2">The sequence shown here is derived from an EMBL/GenBank/DDBJ whole genome shotgun (WGS) entry which is preliminary data.</text>
</comment>
<evidence type="ECO:0000313" key="2">
    <source>
        <dbReference type="EMBL" id="NPE25275.1"/>
    </source>
</evidence>
<proteinExistence type="predicted"/>
<keyword evidence="3" id="KW-1185">Reference proteome</keyword>
<sequence length="250" mass="28679">MSQFKWQQTIATAYFLSVTPYLAKGIITHEEDRNMNLTEDMLELMRREADSANNRITMISMHVRDKYVMPRLANAMNNLKLKHIVYGEYHSIDTSVATLNMLEIIIKNINSMTGVGIDMYSLIQLGLFLRQQGQNVDFVKLETWLGRLGIKKMVNLIGNMLILFFGFDDDEIPFVHGKDSKAVILMNSFMDKVKDTVGAHPVENMTEMDNVPRLTVGRVFSGIRYFGYMPAETVCRTVSDFTKRLSEIEE</sequence>
<protein>
    <submittedName>
        <fullName evidence="2">Uncharacterized protein</fullName>
    </submittedName>
</protein>
<name>A0ABX2B4W4_9BACT</name>
<dbReference type="EMBL" id="JABKKJ010000009">
    <property type="protein sequence ID" value="NPE25275.1"/>
    <property type="molecule type" value="Genomic_DNA"/>
</dbReference>